<comment type="caution">
    <text evidence="2">The sequence shown here is derived from an EMBL/GenBank/DDBJ whole genome shotgun (WGS) entry which is preliminary data.</text>
</comment>
<evidence type="ECO:0000259" key="1">
    <source>
        <dbReference type="Pfam" id="PF00248"/>
    </source>
</evidence>
<gene>
    <name evidence="2" type="ORF">FG87_23160</name>
</gene>
<dbReference type="EMBL" id="JNFP01000028">
    <property type="protein sequence ID" value="KIA62817.1"/>
    <property type="molecule type" value="Genomic_DNA"/>
</dbReference>
<dbReference type="InterPro" id="IPR036812">
    <property type="entry name" value="NAD(P)_OxRdtase_dom_sf"/>
</dbReference>
<keyword evidence="3" id="KW-1185">Reference proteome</keyword>
<protein>
    <recommendedName>
        <fullName evidence="1">NADP-dependent oxidoreductase domain-containing protein</fullName>
    </recommendedName>
</protein>
<accession>A0ABR4ZBU3</accession>
<organism evidence="2 3">
    <name type="scientific">Nocardia vulneris</name>
    <dbReference type="NCBI Taxonomy" id="1141657"/>
    <lineage>
        <taxon>Bacteria</taxon>
        <taxon>Bacillati</taxon>
        <taxon>Actinomycetota</taxon>
        <taxon>Actinomycetes</taxon>
        <taxon>Mycobacteriales</taxon>
        <taxon>Nocardiaceae</taxon>
        <taxon>Nocardia</taxon>
    </lineage>
</organism>
<evidence type="ECO:0000313" key="3">
    <source>
        <dbReference type="Proteomes" id="UP000031364"/>
    </source>
</evidence>
<name>A0ABR4ZBU3_9NOCA</name>
<reference evidence="2 3" key="1">
    <citation type="journal article" date="2014" name="Int. J. Syst. Evol. Microbiol.">
        <title>Nocardia vulneris sp. nov., isolated from wounds of human patients in North America.</title>
        <authorList>
            <person name="Lasker B.A."/>
            <person name="Bell M."/>
            <person name="Klenk H.P."/>
            <person name="Sproer C."/>
            <person name="Schumann C."/>
            <person name="Schumann P."/>
            <person name="Brown J.M."/>
        </authorList>
    </citation>
    <scope>NUCLEOTIDE SEQUENCE [LARGE SCALE GENOMIC DNA]</scope>
    <source>
        <strain evidence="2 3">W9851</strain>
    </source>
</reference>
<proteinExistence type="predicted"/>
<dbReference type="SUPFAM" id="SSF51430">
    <property type="entry name" value="NAD(P)-linked oxidoreductase"/>
    <property type="match status" value="1"/>
</dbReference>
<dbReference type="Pfam" id="PF00248">
    <property type="entry name" value="Aldo_ket_red"/>
    <property type="match status" value="1"/>
</dbReference>
<sequence>MREVADRLRATPAQVALAWVYAQAGRLGVAVAAISGTRSPARLEQNAAALQLTLDAEALATLDPLSDQVTGERYSSAHTAEVARS</sequence>
<dbReference type="InterPro" id="IPR023210">
    <property type="entry name" value="NADP_OxRdtase_dom"/>
</dbReference>
<dbReference type="Proteomes" id="UP000031364">
    <property type="component" value="Unassembled WGS sequence"/>
</dbReference>
<dbReference type="Gene3D" id="3.20.20.100">
    <property type="entry name" value="NADP-dependent oxidoreductase domain"/>
    <property type="match status" value="1"/>
</dbReference>
<feature type="domain" description="NADP-dependent oxidoreductase" evidence="1">
    <location>
        <begin position="2"/>
        <end position="65"/>
    </location>
</feature>
<evidence type="ECO:0000313" key="2">
    <source>
        <dbReference type="EMBL" id="KIA62817.1"/>
    </source>
</evidence>